<keyword evidence="1" id="KW-1133">Transmembrane helix</keyword>
<dbReference type="InterPro" id="IPR010869">
    <property type="entry name" value="DUF1501"/>
</dbReference>
<evidence type="ECO:0000313" key="3">
    <source>
        <dbReference type="Proteomes" id="UP000223913"/>
    </source>
</evidence>
<evidence type="ECO:0000256" key="1">
    <source>
        <dbReference type="SAM" id="Phobius"/>
    </source>
</evidence>
<evidence type="ECO:0008006" key="4">
    <source>
        <dbReference type="Google" id="ProtNLM"/>
    </source>
</evidence>
<accession>A0A2D0NJL6</accession>
<organism evidence="2 3">
    <name type="scientific">Flavilitoribacter nigricans (strain ATCC 23147 / DSM 23189 / NBRC 102662 / NCIMB 1420 / SS-2)</name>
    <name type="common">Lewinella nigricans</name>
    <dbReference type="NCBI Taxonomy" id="1122177"/>
    <lineage>
        <taxon>Bacteria</taxon>
        <taxon>Pseudomonadati</taxon>
        <taxon>Bacteroidota</taxon>
        <taxon>Saprospiria</taxon>
        <taxon>Saprospirales</taxon>
        <taxon>Lewinellaceae</taxon>
        <taxon>Flavilitoribacter</taxon>
    </lineage>
</organism>
<keyword evidence="3" id="KW-1185">Reference proteome</keyword>
<evidence type="ECO:0000313" key="2">
    <source>
        <dbReference type="EMBL" id="PHN08628.1"/>
    </source>
</evidence>
<dbReference type="PROSITE" id="PS51318">
    <property type="entry name" value="TAT"/>
    <property type="match status" value="1"/>
</dbReference>
<sequence>MSTEQPHRSRRDFLYGLGAGIGAVALSSLLGCDPAEITPEQVVKAIENPLQAKPPMFIPKAKACIFLTMEGGPSHIDTFDPKPALEKHHLSKFTRQGEQFSAMSSGNRYIVRSPFTSRKVGQSGADMSAPFVHLAKVADEICFYRGCQAESVNHPTAMYQLNTGNQFGGDPAIGSWVAYGLGSYNENLPAFVVLPEVAFPQGGSANWSNGFLPARFQGTTFRPQGTPILNIDPPPGVSRYHQRASLDLLRKYNEEHRAGQANQDELSARMANYELAFRMQMEVPDVINIEDEDEKTKELYGIGQTETNAFGRKCLLARKLVEKGVRFVQIYSSGWDSHDYLARAHGSLIKSIDQPIAALITDLKRRGLLDETLVVWCGEFGRTADNGIREGGIAYGRDHNPNAMAVWMAGGGVKAGHTIGATDELGQEAVEVVHPISDLHVTLLHLLGLDDNRLTYFHGGRYKQLSQFGGKLIRELV</sequence>
<dbReference type="InterPro" id="IPR019546">
    <property type="entry name" value="TAT_signal_bac_arc"/>
</dbReference>
<dbReference type="SUPFAM" id="SSF53649">
    <property type="entry name" value="Alkaline phosphatase-like"/>
    <property type="match status" value="1"/>
</dbReference>
<dbReference type="EMBL" id="PDUD01000001">
    <property type="protein sequence ID" value="PHN08628.1"/>
    <property type="molecule type" value="Genomic_DNA"/>
</dbReference>
<dbReference type="AlphaFoldDB" id="A0A2D0NJL6"/>
<dbReference type="Proteomes" id="UP000223913">
    <property type="component" value="Unassembled WGS sequence"/>
</dbReference>
<reference evidence="2 3" key="1">
    <citation type="submission" date="2017-10" db="EMBL/GenBank/DDBJ databases">
        <title>The draft genome sequence of Lewinella nigricans NBRC 102662.</title>
        <authorList>
            <person name="Wang K."/>
        </authorList>
    </citation>
    <scope>NUCLEOTIDE SEQUENCE [LARGE SCALE GENOMIC DNA]</scope>
    <source>
        <strain evidence="2 3">NBRC 102662</strain>
    </source>
</reference>
<feature type="transmembrane region" description="Helical" evidence="1">
    <location>
        <begin position="12"/>
        <end position="31"/>
    </location>
</feature>
<keyword evidence="1" id="KW-0812">Transmembrane</keyword>
<comment type="caution">
    <text evidence="2">The sequence shown here is derived from an EMBL/GenBank/DDBJ whole genome shotgun (WGS) entry which is preliminary data.</text>
</comment>
<dbReference type="PANTHER" id="PTHR43737:SF1">
    <property type="entry name" value="DUF1501 DOMAIN-CONTAINING PROTEIN"/>
    <property type="match status" value="1"/>
</dbReference>
<gene>
    <name evidence="2" type="ORF">CRP01_01570</name>
</gene>
<name>A0A2D0NJL6_FLAN2</name>
<keyword evidence="1" id="KW-0472">Membrane</keyword>
<dbReference type="InterPro" id="IPR017850">
    <property type="entry name" value="Alkaline_phosphatase_core_sf"/>
</dbReference>
<protein>
    <recommendedName>
        <fullName evidence="4">DUF1501 domain-containing protein</fullName>
    </recommendedName>
</protein>
<dbReference type="Pfam" id="PF07394">
    <property type="entry name" value="DUF1501"/>
    <property type="match status" value="1"/>
</dbReference>
<dbReference type="Gene3D" id="3.40.720.10">
    <property type="entry name" value="Alkaline Phosphatase, subunit A"/>
    <property type="match status" value="1"/>
</dbReference>
<dbReference type="PANTHER" id="PTHR43737">
    <property type="entry name" value="BLL7424 PROTEIN"/>
    <property type="match status" value="1"/>
</dbReference>
<dbReference type="RefSeq" id="WP_099148218.1">
    <property type="nucleotide sequence ID" value="NZ_PDUD01000001.1"/>
</dbReference>
<proteinExistence type="predicted"/>
<dbReference type="NCBIfam" id="TIGR01409">
    <property type="entry name" value="TAT_signal_seq"/>
    <property type="match status" value="1"/>
</dbReference>
<dbReference type="InterPro" id="IPR006311">
    <property type="entry name" value="TAT_signal"/>
</dbReference>
<dbReference type="OrthoDB" id="127333at2"/>